<evidence type="ECO:0000313" key="23">
    <source>
        <dbReference type="Proteomes" id="UP000000715"/>
    </source>
</evidence>
<keyword evidence="6 21" id="KW-0812">Transmembrane</keyword>
<evidence type="ECO:0000256" key="11">
    <source>
        <dbReference type="ARBA" id="ARBA00023136"/>
    </source>
</evidence>
<reference evidence="24" key="1">
    <citation type="submission" date="2025-08" db="UniProtKB">
        <authorList>
            <consortium name="RefSeq"/>
        </authorList>
    </citation>
    <scope>IDENTIFICATION</scope>
    <source>
        <tissue evidence="24">Brain</tissue>
    </source>
</reference>
<dbReference type="Gene3D" id="2.60.200.20">
    <property type="match status" value="1"/>
</dbReference>
<comment type="subunit">
    <text evidence="17">Homodimer. Interacts with myosin. Interacts with SIKE1 and both associate with the STRIPAK core complex composed of PP2A catalytic and scaffolding subunits, the striatins (PP2A regulatory subunits), the striatin-associated proteins MOB4, STRIP1 and STRIP2, PDCD10 and members of the STE20 kinases, such as STK24 and STK26. Interacts (via FHA domain) with STK3 (when phosphorylated); the interaction associates STK3 with the STRIPAK complex.</text>
</comment>
<dbReference type="CDD" id="cd21911">
    <property type="entry name" value="CC1_SLMAP"/>
    <property type="match status" value="1"/>
</dbReference>
<keyword evidence="12" id="KW-0206">Cytoskeleton</keyword>
<evidence type="ECO:0000256" key="3">
    <source>
        <dbReference type="ARBA" id="ARBA00022475"/>
    </source>
</evidence>
<dbReference type="GO" id="GO:0005813">
    <property type="term" value="C:centrosome"/>
    <property type="evidence" value="ECO:0007669"/>
    <property type="project" value="UniProtKB-SubCell"/>
</dbReference>
<dbReference type="GO" id="GO:0042383">
    <property type="term" value="C:sarcolemma"/>
    <property type="evidence" value="ECO:0007669"/>
    <property type="project" value="UniProtKB-SubCell"/>
</dbReference>
<evidence type="ECO:0000256" key="12">
    <source>
        <dbReference type="ARBA" id="ARBA00023212"/>
    </source>
</evidence>
<dbReference type="InterPro" id="IPR051176">
    <property type="entry name" value="Cent_Immune-Sig_Mod"/>
</dbReference>
<evidence type="ECO:0000256" key="16">
    <source>
        <dbReference type="ARBA" id="ARBA00061687"/>
    </source>
</evidence>
<evidence type="ECO:0000256" key="5">
    <source>
        <dbReference type="ARBA" id="ARBA00022553"/>
    </source>
</evidence>
<dbReference type="GO" id="GO:0031966">
    <property type="term" value="C:mitochondrial membrane"/>
    <property type="evidence" value="ECO:0007669"/>
    <property type="project" value="UniProtKB-SubCell"/>
</dbReference>
<dbReference type="SMART" id="SM00240">
    <property type="entry name" value="FHA"/>
    <property type="match status" value="1"/>
</dbReference>
<evidence type="ECO:0000256" key="17">
    <source>
        <dbReference type="ARBA" id="ARBA00066015"/>
    </source>
</evidence>
<sequence>MPSALAIFTCRPNSHPFQERHVYLDEPIKIGRSVARCRPAQNNATFDCKVLSRNHALVWFDHKTGKFYLQDTKSSNGTFINSQRLSRGSEESPPCEILSGDIIQFGVDVTENTRKGTVTHGCIVSTIKLFLPDGMEARLRSDVIHAPLPSPVDKVAANTPSMYSQELFQLSQYLQEALHREQMLEQKLATLQRLLAITQEASDTSWQALIDEDRLLSRLEVMGNQLQACSKNQTEDSLRKELIALQEDKHNYETTAKESLRRVLQEKIEVVRKLSEVERSLSNTEDECTHLKEMNERTQEELRELANKYNGAVNEIKDLSDKLKVAEGKQEEIQQKGQAEKKELQHKIDEMEEKEQELQAKIEALQADNDFTNERLTALQEKLIVEGHLTKVVEETKLSKGLFSMGFLWVLTTLLDNGENQAKAKESDLSDTLSPSKEKSSDDTTDAQMDEQDLNEPLAKVSLLKDDLQGAQSEIETKQEIQHLRKELIEAQELARASKQKCFELQALLEEERKAYRNQVEESSKQIQVLQAQLQRLHINIENLREEKDSEITSTRDELLSARDEILLLHQAAEKAASERDTDIASLQEELKKVRAELERWRKAASEYEKEITSLQSSFQLRCQQCEDQQREEATRLQSELEKLKKEWNVLETECHSLKKENVLLSSELQRQEKELHNSQKQSLELTSDLSILQMTRKQLENQVGSLKEQHLRDSADLKTLLSKAENQAKDVQKEYEKTQTVLSELKLKFEMTEQEKQSITDELKQCKDNLKLLREKGNNKPWPWMPMLAALVAVTAIVLYVPGLARASP</sequence>
<organism evidence="23 24">
    <name type="scientific">Mustela putorius furo</name>
    <name type="common">European domestic ferret</name>
    <name type="synonym">Mustela furo</name>
    <dbReference type="NCBI Taxonomy" id="9669"/>
    <lineage>
        <taxon>Eukaryota</taxon>
        <taxon>Metazoa</taxon>
        <taxon>Chordata</taxon>
        <taxon>Craniata</taxon>
        <taxon>Vertebrata</taxon>
        <taxon>Euteleostomi</taxon>
        <taxon>Mammalia</taxon>
        <taxon>Eutheria</taxon>
        <taxon>Laurasiatheria</taxon>
        <taxon>Carnivora</taxon>
        <taxon>Caniformia</taxon>
        <taxon>Musteloidea</taxon>
        <taxon>Mustelidae</taxon>
        <taxon>Mustelinae</taxon>
        <taxon>Mustela</taxon>
    </lineage>
</organism>
<comment type="similarity">
    <text evidence="16">Belongs to the SLMAP family.</text>
</comment>
<dbReference type="InterPro" id="IPR000253">
    <property type="entry name" value="FHA_dom"/>
</dbReference>
<evidence type="ECO:0000256" key="20">
    <source>
        <dbReference type="SAM" id="MobiDB-lite"/>
    </source>
</evidence>
<evidence type="ECO:0000256" key="18">
    <source>
        <dbReference type="ARBA" id="ARBA00074026"/>
    </source>
</evidence>
<dbReference type="Pfam" id="PF00498">
    <property type="entry name" value="FHA"/>
    <property type="match status" value="1"/>
</dbReference>
<dbReference type="AlphaFoldDB" id="A0A8U0NQA0"/>
<feature type="domain" description="FHA" evidence="22">
    <location>
        <begin position="28"/>
        <end position="85"/>
    </location>
</feature>
<dbReference type="InterPro" id="IPR001363">
    <property type="entry name" value="Prot_inh_fetuin_CS"/>
</dbReference>
<dbReference type="GO" id="GO:0072659">
    <property type="term" value="P:protein localization to plasma membrane"/>
    <property type="evidence" value="ECO:0007669"/>
    <property type="project" value="TreeGrafter"/>
</dbReference>
<dbReference type="FunFam" id="2.60.200.20:FF:000003">
    <property type="entry name" value="sarcolemmal membrane-associated protein isoform X2"/>
    <property type="match status" value="1"/>
</dbReference>
<evidence type="ECO:0000256" key="21">
    <source>
        <dbReference type="SAM" id="Phobius"/>
    </source>
</evidence>
<evidence type="ECO:0000256" key="9">
    <source>
        <dbReference type="ARBA" id="ARBA00023054"/>
    </source>
</evidence>
<dbReference type="GO" id="GO:0005789">
    <property type="term" value="C:endoplasmic reticulum membrane"/>
    <property type="evidence" value="ECO:0007669"/>
    <property type="project" value="UniProtKB-SubCell"/>
</dbReference>
<name>A0A8U0NQA0_MUSPF</name>
<feature type="transmembrane region" description="Helical" evidence="21">
    <location>
        <begin position="783"/>
        <end position="802"/>
    </location>
</feature>
<feature type="coiled-coil region" evidence="19">
    <location>
        <begin position="235"/>
        <end position="382"/>
    </location>
</feature>
<evidence type="ECO:0000256" key="7">
    <source>
        <dbReference type="ARBA" id="ARBA00022824"/>
    </source>
</evidence>
<dbReference type="GO" id="GO:0005615">
    <property type="term" value="C:extracellular space"/>
    <property type="evidence" value="ECO:0007669"/>
    <property type="project" value="InterPro"/>
</dbReference>
<evidence type="ECO:0000256" key="6">
    <source>
        <dbReference type="ARBA" id="ARBA00022692"/>
    </source>
</evidence>
<comment type="function">
    <text evidence="14">Associates with the striatin-interacting phosphatase and kinase (STRIPAK) core complex, forming the extended (SIKE1:SLMAP)STRIPAK complex. The (SIKE1:SLMAP)STRIPAK complex dephosphorylates STK3 leading to the inhibition of Hippo signaling and the control of cell growth. May play a role during myoblast fusion.</text>
</comment>
<comment type="subcellular location">
    <subcellularLocation>
        <location evidence="15">Cell membrane</location>
        <location evidence="15">Sarcolemma</location>
        <topology evidence="15">Single-pass type IV membrane protein</topology>
    </subcellularLocation>
    <subcellularLocation>
        <location evidence="2">Cytoplasm</location>
        <location evidence="2">Cytoskeleton</location>
        <location evidence="2">Microtubule organizing center</location>
        <location evidence="2">Centrosome</location>
    </subcellularLocation>
    <subcellularLocation>
        <location evidence="1">Endoplasmic reticulum membrane</location>
        <topology evidence="1">Single-pass type IV membrane protein</topology>
    </subcellularLocation>
    <subcellularLocation>
        <location evidence="13">Mitochondrion membrane</location>
        <topology evidence="13">Single-pass type IV membrane protein</topology>
    </subcellularLocation>
</comment>
<dbReference type="RefSeq" id="XP_012908773.1">
    <property type="nucleotide sequence ID" value="XM_013053319.2"/>
</dbReference>
<dbReference type="InterPro" id="IPR008984">
    <property type="entry name" value="SMAD_FHA_dom_sf"/>
</dbReference>
<dbReference type="PROSITE" id="PS50006">
    <property type="entry name" value="FHA_DOMAIN"/>
    <property type="match status" value="1"/>
</dbReference>
<keyword evidence="7" id="KW-0256">Endoplasmic reticulum</keyword>
<keyword evidence="4" id="KW-0963">Cytoplasm</keyword>
<evidence type="ECO:0000256" key="13">
    <source>
        <dbReference type="ARBA" id="ARBA00046294"/>
    </source>
</evidence>
<dbReference type="Proteomes" id="UP000000715">
    <property type="component" value="Unplaced"/>
</dbReference>
<dbReference type="GO" id="GO:1900825">
    <property type="term" value="P:regulation of membrane depolarization during cardiac muscle cell action potential"/>
    <property type="evidence" value="ECO:0007669"/>
    <property type="project" value="TreeGrafter"/>
</dbReference>
<dbReference type="SUPFAM" id="SSF49879">
    <property type="entry name" value="SMAD/FHA domain"/>
    <property type="match status" value="1"/>
</dbReference>
<evidence type="ECO:0000256" key="1">
    <source>
        <dbReference type="ARBA" id="ARBA00004163"/>
    </source>
</evidence>
<evidence type="ECO:0000256" key="10">
    <source>
        <dbReference type="ARBA" id="ARBA00023128"/>
    </source>
</evidence>
<dbReference type="CDD" id="cd22679">
    <property type="entry name" value="FHA_SLMAP"/>
    <property type="match status" value="1"/>
</dbReference>
<dbReference type="PANTHER" id="PTHR15715:SF22">
    <property type="entry name" value="SARCOLEMMAL MEMBRANE-ASSOCIATED PROTEIN"/>
    <property type="match status" value="1"/>
</dbReference>
<evidence type="ECO:0000256" key="14">
    <source>
        <dbReference type="ARBA" id="ARBA00057671"/>
    </source>
</evidence>
<dbReference type="GeneID" id="101680902"/>
<keyword evidence="5" id="KW-0597">Phosphoprotein</keyword>
<dbReference type="PANTHER" id="PTHR15715">
    <property type="entry name" value="CENTROSOMAL PROTEIN OF 170 KDA"/>
    <property type="match status" value="1"/>
</dbReference>
<keyword evidence="23" id="KW-1185">Reference proteome</keyword>
<feature type="coiled-coil region" evidence="19">
    <location>
        <begin position="174"/>
        <end position="201"/>
    </location>
</feature>
<feature type="coiled-coil region" evidence="19">
    <location>
        <begin position="474"/>
        <end position="777"/>
    </location>
</feature>
<evidence type="ECO:0000256" key="8">
    <source>
        <dbReference type="ARBA" id="ARBA00022989"/>
    </source>
</evidence>
<evidence type="ECO:0000313" key="24">
    <source>
        <dbReference type="RefSeq" id="XP_012908773.1"/>
    </source>
</evidence>
<accession>A0A8U0NQA0</accession>
<evidence type="ECO:0000259" key="22">
    <source>
        <dbReference type="PROSITE" id="PS50006"/>
    </source>
</evidence>
<evidence type="ECO:0000256" key="2">
    <source>
        <dbReference type="ARBA" id="ARBA00004300"/>
    </source>
</evidence>
<keyword evidence="10" id="KW-0496">Mitochondrion</keyword>
<proteinExistence type="inferred from homology"/>
<keyword evidence="3" id="KW-1003">Cell membrane</keyword>
<evidence type="ECO:0000256" key="15">
    <source>
        <dbReference type="ARBA" id="ARBA00060409"/>
    </source>
</evidence>
<gene>
    <name evidence="24" type="primary">LOC101680902</name>
</gene>
<dbReference type="CTD" id="7871"/>
<evidence type="ECO:0000256" key="4">
    <source>
        <dbReference type="ARBA" id="ARBA00022490"/>
    </source>
</evidence>
<keyword evidence="11 21" id="KW-0472">Membrane</keyword>
<protein>
    <recommendedName>
        <fullName evidence="18">Sarcolemmal membrane-associated protein</fullName>
    </recommendedName>
</protein>
<feature type="region of interest" description="Disordered" evidence="20">
    <location>
        <begin position="422"/>
        <end position="449"/>
    </location>
</feature>
<dbReference type="OrthoDB" id="687730at2759"/>
<keyword evidence="9 19" id="KW-0175">Coiled coil</keyword>
<evidence type="ECO:0000256" key="19">
    <source>
        <dbReference type="SAM" id="Coils"/>
    </source>
</evidence>
<dbReference type="PROSITE" id="PS01255">
    <property type="entry name" value="FETUIN_2"/>
    <property type="match status" value="1"/>
</dbReference>
<keyword evidence="8 21" id="KW-1133">Transmembrane helix</keyword>